<feature type="compositionally biased region" description="Basic and acidic residues" evidence="1">
    <location>
        <begin position="481"/>
        <end position="490"/>
    </location>
</feature>
<feature type="region of interest" description="Disordered" evidence="1">
    <location>
        <begin position="166"/>
        <end position="222"/>
    </location>
</feature>
<sequence>MEAEKTSSLLKKSSRKTSPFSPYRGTLFHKAESISQNRASSTIPLTLSPPPSSSEISSLDIQEKTLGRKVSPLSLPPPLIRAKTPTPVPTTSKSTAPPPFYPPTTAAHTNFKEILIHTAKCDKCNKHNKATLQRCTACGFQICTPCWLNRGGGQHTVTRVFKGPVFNPNAVDEENVNEGDDEEDGAEDTDDQMSHESDDVEDNDSDVMTVSENKNNDTMIKTDDSDDVFSIHSIDKHDGSPSALNCKNRCLDISHRAGQTGEAACPVYSYSSNIPDPGSEDCNDANELPAYQTDRARPIARRYPYSSLTNQDENDSRGDGVAMGISCQNARDMDKNRRYYSDLAPESRERIDVLISTAISLFEDAAFDPCQSRTTDPPSADNLHSPLFVPIGPDDQLTPAYNERLSHANSYPSSSLRISRRPPSGMLQGGEKAGGAKMTHPALPSQLTTSPRKRKRDLGDIERPESVWRGPFIDESTDEEGNWRDRGCSG</sequence>
<feature type="compositionally biased region" description="Low complexity" evidence="1">
    <location>
        <begin position="1"/>
        <end position="11"/>
    </location>
</feature>
<dbReference type="Proteomes" id="UP000002624">
    <property type="component" value="Unassembled WGS sequence"/>
</dbReference>
<dbReference type="AlphaFoldDB" id="C6HD10"/>
<dbReference type="OrthoDB" id="4755622at2759"/>
<feature type="compositionally biased region" description="Low complexity" evidence="1">
    <location>
        <begin position="410"/>
        <end position="424"/>
    </location>
</feature>
<dbReference type="OMA" id="CGFQICT"/>
<dbReference type="HOGENOM" id="CLU_556611_0_0_1"/>
<dbReference type="VEuPathDB" id="FungiDB:HCDG_04091"/>
<feature type="compositionally biased region" description="Acidic residues" evidence="1">
    <location>
        <begin position="171"/>
        <end position="191"/>
    </location>
</feature>
<feature type="region of interest" description="Disordered" evidence="1">
    <location>
        <begin position="406"/>
        <end position="490"/>
    </location>
</feature>
<evidence type="ECO:0000256" key="1">
    <source>
        <dbReference type="SAM" id="MobiDB-lite"/>
    </source>
</evidence>
<feature type="region of interest" description="Disordered" evidence="1">
    <location>
        <begin position="1"/>
        <end position="100"/>
    </location>
</feature>
<feature type="compositionally biased region" description="Low complexity" evidence="1">
    <location>
        <begin position="82"/>
        <end position="95"/>
    </location>
</feature>
<evidence type="ECO:0000313" key="3">
    <source>
        <dbReference type="Proteomes" id="UP000002624"/>
    </source>
</evidence>
<proteinExistence type="predicted"/>
<organism evidence="2 3">
    <name type="scientific">Ajellomyces capsulatus (strain H143)</name>
    <name type="common">Darling's disease fungus</name>
    <name type="synonym">Histoplasma capsulatum</name>
    <dbReference type="NCBI Taxonomy" id="544712"/>
    <lineage>
        <taxon>Eukaryota</taxon>
        <taxon>Fungi</taxon>
        <taxon>Dikarya</taxon>
        <taxon>Ascomycota</taxon>
        <taxon>Pezizomycotina</taxon>
        <taxon>Eurotiomycetes</taxon>
        <taxon>Eurotiomycetidae</taxon>
        <taxon>Onygenales</taxon>
        <taxon>Ajellomycetaceae</taxon>
        <taxon>Histoplasma</taxon>
    </lineage>
</organism>
<accession>C6HD10</accession>
<reference evidence="3" key="1">
    <citation type="submission" date="2009-05" db="EMBL/GenBank/DDBJ databases">
        <title>The genome sequence of Ajellomyces capsulatus strain H143.</title>
        <authorList>
            <person name="Champion M."/>
            <person name="Cuomo C.A."/>
            <person name="Ma L.-J."/>
            <person name="Henn M.R."/>
            <person name="Sil A."/>
            <person name="Goldman B."/>
            <person name="Young S.K."/>
            <person name="Kodira C.D."/>
            <person name="Zeng Q."/>
            <person name="Koehrsen M."/>
            <person name="Alvarado L."/>
            <person name="Berlin A.M."/>
            <person name="Borenstein D."/>
            <person name="Chen Z."/>
            <person name="Engels R."/>
            <person name="Freedman E."/>
            <person name="Gellesch M."/>
            <person name="Goldberg J."/>
            <person name="Griggs A."/>
            <person name="Gujja S."/>
            <person name="Heiman D.I."/>
            <person name="Hepburn T.A."/>
            <person name="Howarth C."/>
            <person name="Jen D."/>
            <person name="Larson L."/>
            <person name="Lewis B."/>
            <person name="Mehta T."/>
            <person name="Park D."/>
            <person name="Pearson M."/>
            <person name="Roberts A."/>
            <person name="Saif S."/>
            <person name="Shea T.D."/>
            <person name="Shenoy N."/>
            <person name="Sisk P."/>
            <person name="Stolte C."/>
            <person name="Sykes S."/>
            <person name="Walk T."/>
            <person name="White J."/>
            <person name="Yandava C."/>
            <person name="Klein B."/>
            <person name="McEwen J.G."/>
            <person name="Puccia R."/>
            <person name="Goldman G.H."/>
            <person name="Felipe M.S."/>
            <person name="Nino-Vega G."/>
            <person name="San-Blas G."/>
            <person name="Taylor J.W."/>
            <person name="Mendoza L."/>
            <person name="Galagan J.E."/>
            <person name="Nusbaum C."/>
            <person name="Birren B.W."/>
        </authorList>
    </citation>
    <scope>NUCLEOTIDE SEQUENCE [LARGE SCALE GENOMIC DNA]</scope>
    <source>
        <strain evidence="3">H143</strain>
    </source>
</reference>
<name>C6HD10_AJECH</name>
<gene>
    <name evidence="2" type="ORF">HCDG_04091</name>
</gene>
<protein>
    <submittedName>
        <fullName evidence="2">Uncharacterized protein</fullName>
    </submittedName>
</protein>
<feature type="compositionally biased region" description="Basic and acidic residues" evidence="1">
    <location>
        <begin position="457"/>
        <end position="466"/>
    </location>
</feature>
<dbReference type="EMBL" id="GG692423">
    <property type="protein sequence ID" value="EER41444.1"/>
    <property type="molecule type" value="Genomic_DNA"/>
</dbReference>
<evidence type="ECO:0000313" key="2">
    <source>
        <dbReference type="EMBL" id="EER41444.1"/>
    </source>
</evidence>
<feature type="compositionally biased region" description="Polar residues" evidence="1">
    <location>
        <begin position="208"/>
        <end position="219"/>
    </location>
</feature>